<protein>
    <recommendedName>
        <fullName evidence="1">pEK499-p136 HEPN domain-containing protein</fullName>
    </recommendedName>
</protein>
<evidence type="ECO:0000313" key="2">
    <source>
        <dbReference type="EMBL" id="BAH77104.1"/>
    </source>
</evidence>
<dbReference type="OrthoDB" id="5465267at2"/>
<keyword evidence="3" id="KW-1185">Reference proteome</keyword>
<evidence type="ECO:0000259" key="1">
    <source>
        <dbReference type="Pfam" id="PF18736"/>
    </source>
</evidence>
<accession>C4XLG5</accession>
<evidence type="ECO:0000313" key="3">
    <source>
        <dbReference type="Proteomes" id="UP000009071"/>
    </source>
</evidence>
<name>C4XLG5_SOLM1</name>
<dbReference type="EMBL" id="AP010904">
    <property type="protein sequence ID" value="BAH77104.1"/>
    <property type="molecule type" value="Genomic_DNA"/>
</dbReference>
<dbReference type="HOGENOM" id="CLU_1719407_0_0_7"/>
<dbReference type="InterPro" id="IPR041318">
    <property type="entry name" value="pEK499_p136"/>
</dbReference>
<feature type="domain" description="pEK499-p136 HEPN" evidence="1">
    <location>
        <begin position="1"/>
        <end position="147"/>
    </location>
</feature>
<dbReference type="AlphaFoldDB" id="C4XLG5"/>
<gene>
    <name evidence="2" type="ordered locus">DMR_36130</name>
</gene>
<dbReference type="Pfam" id="PF18736">
    <property type="entry name" value="pEK499_p136"/>
    <property type="match status" value="1"/>
</dbReference>
<dbReference type="KEGG" id="dma:DMR_36130"/>
<proteinExistence type="predicted"/>
<dbReference type="Proteomes" id="UP000009071">
    <property type="component" value="Chromosome"/>
</dbReference>
<dbReference type="RefSeq" id="WP_015862246.1">
    <property type="nucleotide sequence ID" value="NC_012796.1"/>
</dbReference>
<sequence length="152" mass="17293">MYTHLHHDFAAKTRANLEFIEKACMEGIPGTYNATQLINSLLGMVVFLNEGKLVPAIPFSQLCSCEEIQVHLDDNQDCSKADKFIQQFRNAIAHCRFQAFGSKDNIQSFTMYDQRPKEPIDWKIDITTQGIRDIAFRLVAYVIKNSQSCEAA</sequence>
<reference evidence="2 3" key="1">
    <citation type="journal article" date="2009" name="Genome Res.">
        <title>Whole genome sequence of Desulfovibrio magneticus strain RS-1 revealed common gene clusters in magnetotactic bacteria.</title>
        <authorList>
            <person name="Nakazawa H."/>
            <person name="Arakaki A."/>
            <person name="Narita-Yamada S."/>
            <person name="Yashiro I."/>
            <person name="Jinno K."/>
            <person name="Aoki N."/>
            <person name="Tsuruyama A."/>
            <person name="Okamura Y."/>
            <person name="Tanikawa S."/>
            <person name="Fujita N."/>
            <person name="Takeyama H."/>
            <person name="Matsunaga T."/>
        </authorList>
    </citation>
    <scope>NUCLEOTIDE SEQUENCE [LARGE SCALE GENOMIC DNA]</scope>
    <source>
        <strain evidence="3">ATCC 700980 / DSM 13731 / RS-1</strain>
    </source>
</reference>
<dbReference type="STRING" id="573370.DMR_36130"/>
<organism evidence="2 3">
    <name type="scientific">Solidesulfovibrio magneticus (strain ATCC 700980 / DSM 13731 / RS-1)</name>
    <name type="common">Desulfovibrio magneticus</name>
    <dbReference type="NCBI Taxonomy" id="573370"/>
    <lineage>
        <taxon>Bacteria</taxon>
        <taxon>Pseudomonadati</taxon>
        <taxon>Thermodesulfobacteriota</taxon>
        <taxon>Desulfovibrionia</taxon>
        <taxon>Desulfovibrionales</taxon>
        <taxon>Desulfovibrionaceae</taxon>
        <taxon>Solidesulfovibrio</taxon>
    </lineage>
</organism>